<proteinExistence type="predicted"/>
<name>A0A385YUU4_9BACL</name>
<dbReference type="PANTHER" id="PTHR43328">
    <property type="entry name" value="ACETYLTRANSFERASE-RELATED"/>
    <property type="match status" value="1"/>
</dbReference>
<dbReference type="KEGG" id="paek:D3873_11665"/>
<protein>
    <submittedName>
        <fullName evidence="2">GNAT family N-acetyltransferase</fullName>
    </submittedName>
</protein>
<keyword evidence="3" id="KW-1185">Reference proteome</keyword>
<dbReference type="OrthoDB" id="9799092at2"/>
<dbReference type="PROSITE" id="PS51186">
    <property type="entry name" value="GNAT"/>
    <property type="match status" value="1"/>
</dbReference>
<dbReference type="PANTHER" id="PTHR43328:SF1">
    <property type="entry name" value="N-ACETYLTRANSFERASE DOMAIN-CONTAINING PROTEIN"/>
    <property type="match status" value="1"/>
</dbReference>
<organism evidence="2 3">
    <name type="scientific">Paenisporosarcina cavernae</name>
    <dbReference type="NCBI Taxonomy" id="2320858"/>
    <lineage>
        <taxon>Bacteria</taxon>
        <taxon>Bacillati</taxon>
        <taxon>Bacillota</taxon>
        <taxon>Bacilli</taxon>
        <taxon>Bacillales</taxon>
        <taxon>Caryophanaceae</taxon>
        <taxon>Paenisporosarcina</taxon>
    </lineage>
</organism>
<evidence type="ECO:0000313" key="3">
    <source>
        <dbReference type="Proteomes" id="UP000265725"/>
    </source>
</evidence>
<dbReference type="GO" id="GO:0016747">
    <property type="term" value="F:acyltransferase activity, transferring groups other than amino-acyl groups"/>
    <property type="evidence" value="ECO:0007669"/>
    <property type="project" value="InterPro"/>
</dbReference>
<dbReference type="SUPFAM" id="SSF55729">
    <property type="entry name" value="Acyl-CoA N-acyltransferases (Nat)"/>
    <property type="match status" value="1"/>
</dbReference>
<accession>A0A385YUU4</accession>
<keyword evidence="2" id="KW-0808">Transferase</keyword>
<dbReference type="AlphaFoldDB" id="A0A385YUU4"/>
<dbReference type="Gene3D" id="3.40.630.30">
    <property type="match status" value="1"/>
</dbReference>
<reference evidence="3" key="1">
    <citation type="submission" date="2018-09" db="EMBL/GenBank/DDBJ databases">
        <authorList>
            <person name="Zhu H."/>
        </authorList>
    </citation>
    <scope>NUCLEOTIDE SEQUENCE [LARGE SCALE GENOMIC DNA]</scope>
    <source>
        <strain evidence="3">K2R23-3</strain>
    </source>
</reference>
<feature type="domain" description="N-acetyltransferase" evidence="1">
    <location>
        <begin position="3"/>
        <end position="170"/>
    </location>
</feature>
<dbReference type="Proteomes" id="UP000265725">
    <property type="component" value="Chromosome"/>
</dbReference>
<dbReference type="InterPro" id="IPR000182">
    <property type="entry name" value="GNAT_dom"/>
</dbReference>
<evidence type="ECO:0000313" key="2">
    <source>
        <dbReference type="EMBL" id="AYC30456.1"/>
    </source>
</evidence>
<sequence length="172" mass="19522">MVVQTRILTAEDASAYWKLRLEALQESPESFATSYEEAVMRENPVQRVADILSSNSAKTFGAFQDGELIGNIIVSFQTMPKLQHKASIFGVYVTPSARGKGIAEAIMQTLISYIEQNSEVEVLDLTVVSTNVPAIRLYEKIGFVKWGLEEKSMKNNDRFIDEWHMNLFIQRR</sequence>
<dbReference type="Pfam" id="PF00583">
    <property type="entry name" value="Acetyltransf_1"/>
    <property type="match status" value="1"/>
</dbReference>
<gene>
    <name evidence="2" type="ORF">D3873_11665</name>
</gene>
<evidence type="ECO:0000259" key="1">
    <source>
        <dbReference type="PROSITE" id="PS51186"/>
    </source>
</evidence>
<dbReference type="EMBL" id="CP032418">
    <property type="protein sequence ID" value="AYC30456.1"/>
    <property type="molecule type" value="Genomic_DNA"/>
</dbReference>
<dbReference type="CDD" id="cd04301">
    <property type="entry name" value="NAT_SF"/>
    <property type="match status" value="1"/>
</dbReference>
<dbReference type="InterPro" id="IPR016181">
    <property type="entry name" value="Acyl_CoA_acyltransferase"/>
</dbReference>